<reference evidence="3 4" key="1">
    <citation type="journal article" date="2019" name="Nat. Microbiol.">
        <title>Mediterranean grassland soil C-N compound turnover is dependent on rainfall and depth, and is mediated by genomically divergent microorganisms.</title>
        <authorList>
            <person name="Diamond S."/>
            <person name="Andeer P.F."/>
            <person name="Li Z."/>
            <person name="Crits-Christoph A."/>
            <person name="Burstein D."/>
            <person name="Anantharaman K."/>
            <person name="Lane K.R."/>
            <person name="Thomas B.C."/>
            <person name="Pan C."/>
            <person name="Northen T.R."/>
            <person name="Banfield J.F."/>
        </authorList>
    </citation>
    <scope>NUCLEOTIDE SEQUENCE [LARGE SCALE GENOMIC DNA]</scope>
    <source>
        <strain evidence="3">NP_7</strain>
    </source>
</reference>
<feature type="region of interest" description="Disordered" evidence="1">
    <location>
        <begin position="409"/>
        <end position="437"/>
    </location>
</feature>
<protein>
    <recommendedName>
        <fullName evidence="5">Alpha/beta hydrolase</fullName>
    </recommendedName>
</protein>
<dbReference type="Proteomes" id="UP000320048">
    <property type="component" value="Unassembled WGS sequence"/>
</dbReference>
<feature type="chain" id="PRO_5022008040" description="Alpha/beta hydrolase" evidence="2">
    <location>
        <begin position="27"/>
        <end position="446"/>
    </location>
</feature>
<organism evidence="3 4">
    <name type="scientific">Candidatus Segetimicrobium genomatis</name>
    <dbReference type="NCBI Taxonomy" id="2569760"/>
    <lineage>
        <taxon>Bacteria</taxon>
        <taxon>Bacillati</taxon>
        <taxon>Candidatus Sysuimicrobiota</taxon>
        <taxon>Candidatus Sysuimicrobiia</taxon>
        <taxon>Candidatus Sysuimicrobiales</taxon>
        <taxon>Candidatus Segetimicrobiaceae</taxon>
        <taxon>Candidatus Segetimicrobium</taxon>
    </lineage>
</organism>
<feature type="signal peptide" evidence="2">
    <location>
        <begin position="1"/>
        <end position="26"/>
    </location>
</feature>
<keyword evidence="2" id="KW-0732">Signal</keyword>
<sequence length="446" mass="47035">MMRSAILSLALGAVLLALVGAPPGQAAVPLAVDMSAPQMVGRGRVGVVVTIAGLEPDLHPTIEGTATVGGQSFQGGPDRVIAARFPAAFDLPAGRVRVGGNASVAEFTPVPPLEENTPVAVEITVRQGNAVATARRTGMLLLPTIIVPGYLSDMAGKPDTGILSAFEQRGYRSQGPSPDLFWFTYPSRSLGLREASQALSTYVREVVLPTTYAARVNVIGYSLGGLLVRWNLAFDDGWDHLVNRFVMVGVPNEGTVLSYVGTWYPIAAPWARTSAARNMLPTFPFWRPAPGAPWTFPPDAQNTALIELNTHPLPEGIRAYAFYGNQQPDAEGRGTWAGVTGRLPRPGFASGAGDGVVLVASALGLPINGGAGVPGLAERLVMQRDLGPVGHLWLLESAISEIEDVLLGGKVPDQPRPSRDGVERAPTMQHAVQNDPGGRFLISGAR</sequence>
<comment type="caution">
    <text evidence="3">The sequence shown here is derived from an EMBL/GenBank/DDBJ whole genome shotgun (WGS) entry which is preliminary data.</text>
</comment>
<evidence type="ECO:0000256" key="1">
    <source>
        <dbReference type="SAM" id="MobiDB-lite"/>
    </source>
</evidence>
<dbReference type="EMBL" id="VBAO01000111">
    <property type="protein sequence ID" value="TMI82731.1"/>
    <property type="molecule type" value="Genomic_DNA"/>
</dbReference>
<dbReference type="Gene3D" id="3.40.50.1820">
    <property type="entry name" value="alpha/beta hydrolase"/>
    <property type="match status" value="1"/>
</dbReference>
<dbReference type="InterPro" id="IPR029058">
    <property type="entry name" value="AB_hydrolase_fold"/>
</dbReference>
<proteinExistence type="predicted"/>
<dbReference type="SUPFAM" id="SSF53474">
    <property type="entry name" value="alpha/beta-Hydrolases"/>
    <property type="match status" value="1"/>
</dbReference>
<gene>
    <name evidence="3" type="ORF">E6H04_04280</name>
</gene>
<accession>A0A537JGQ8</accession>
<dbReference type="AlphaFoldDB" id="A0A537JGQ8"/>
<evidence type="ECO:0008006" key="5">
    <source>
        <dbReference type="Google" id="ProtNLM"/>
    </source>
</evidence>
<evidence type="ECO:0000313" key="4">
    <source>
        <dbReference type="Proteomes" id="UP000320048"/>
    </source>
</evidence>
<name>A0A537JGQ8_9BACT</name>
<evidence type="ECO:0000313" key="3">
    <source>
        <dbReference type="EMBL" id="TMI82731.1"/>
    </source>
</evidence>
<evidence type="ECO:0000256" key="2">
    <source>
        <dbReference type="SAM" id="SignalP"/>
    </source>
</evidence>